<evidence type="ECO:0008006" key="4">
    <source>
        <dbReference type="Google" id="ProtNLM"/>
    </source>
</evidence>
<dbReference type="OrthoDB" id="10050400at2759"/>
<evidence type="ECO:0000313" key="3">
    <source>
        <dbReference type="Proteomes" id="UP000094336"/>
    </source>
</evidence>
<gene>
    <name evidence="2" type="ORF">BABINDRAFT_159322</name>
</gene>
<dbReference type="Gene3D" id="1.25.40.10">
    <property type="entry name" value="Tetratricopeptide repeat domain"/>
    <property type="match status" value="1"/>
</dbReference>
<sequence>MLRRIAGKRFAKPSGSLARFINYQSQYAQAYQIPRRTWPKKLAITLGVLSVGLGAGYYFYWPKHTFPTTVAAILRKGLWAESDKGEFDFQLALKYYLAALDECHEQNVSRLSDEYTGIQLKIAEMYERMNMTENSLSIYSEISAAYMIALTSHGIPEDRRPHIIQKDLRLVIKMAELHKGDPAITKAMLMTHLMVAQEEVAKRSGKLGERILHQQNYNSAANPEQFEDQGDSSFAATSSDSEIVLTNADETITAYKNPQAWLPFRDELFNARDLFVAICLSLGDIEMAVRSKLISTEWMILAECDLPEILMATCNLGSLMYLLAERSESQEAILRKLQTEKRPEFSVLELAEAVKNRAYTLGEAKKCYTSVLANAKMIPTNERYNTLDEAIGLATYGLGVIHLHAGEYAEARQMLRQARLRAKGSGFDSLVQEAEQELAKVDEEEAKEMVQPETALA</sequence>
<dbReference type="GO" id="GO:0051787">
    <property type="term" value="F:misfolded protein binding"/>
    <property type="evidence" value="ECO:0007669"/>
    <property type="project" value="TreeGrafter"/>
</dbReference>
<reference evidence="3" key="1">
    <citation type="submission" date="2016-05" db="EMBL/GenBank/DDBJ databases">
        <title>Comparative genomics of biotechnologically important yeasts.</title>
        <authorList>
            <consortium name="DOE Joint Genome Institute"/>
            <person name="Riley R."/>
            <person name="Haridas S."/>
            <person name="Wolfe K.H."/>
            <person name="Lopes M.R."/>
            <person name="Hittinger C.T."/>
            <person name="Goker M."/>
            <person name="Salamov A."/>
            <person name="Wisecaver J."/>
            <person name="Long T.M."/>
            <person name="Aerts A.L."/>
            <person name="Barry K."/>
            <person name="Choi C."/>
            <person name="Clum A."/>
            <person name="Coughlan A.Y."/>
            <person name="Deshpande S."/>
            <person name="Douglass A.P."/>
            <person name="Hanson S.J."/>
            <person name="Klenk H.-P."/>
            <person name="Labutti K."/>
            <person name="Lapidus A."/>
            <person name="Lindquist E."/>
            <person name="Lipzen A."/>
            <person name="Meier-Kolthoff J.P."/>
            <person name="Ohm R.A."/>
            <person name="Otillar R.P."/>
            <person name="Pangilinan J."/>
            <person name="Peng Y."/>
            <person name="Rokas A."/>
            <person name="Rosa C.A."/>
            <person name="Scheuner C."/>
            <person name="Sibirny A.A."/>
            <person name="Slot J.C."/>
            <person name="Stielow J.B."/>
            <person name="Sun H."/>
            <person name="Kurtzman C.P."/>
            <person name="Blackwell M."/>
            <person name="Grigoriev I.V."/>
            <person name="Jeffries T.W."/>
        </authorList>
    </citation>
    <scope>NUCLEOTIDE SEQUENCE [LARGE SCALE GENOMIC DNA]</scope>
    <source>
        <strain evidence="3">NRRL Y-12698</strain>
    </source>
</reference>
<organism evidence="2 3">
    <name type="scientific">Babjeviella inositovora NRRL Y-12698</name>
    <dbReference type="NCBI Taxonomy" id="984486"/>
    <lineage>
        <taxon>Eukaryota</taxon>
        <taxon>Fungi</taxon>
        <taxon>Dikarya</taxon>
        <taxon>Ascomycota</taxon>
        <taxon>Saccharomycotina</taxon>
        <taxon>Pichiomycetes</taxon>
        <taxon>Serinales incertae sedis</taxon>
        <taxon>Babjeviella</taxon>
    </lineage>
</organism>
<name>A0A1E3QYQ5_9ASCO</name>
<keyword evidence="1" id="KW-0812">Transmembrane</keyword>
<dbReference type="GeneID" id="30145442"/>
<dbReference type="InterPro" id="IPR011990">
    <property type="entry name" value="TPR-like_helical_dom_sf"/>
</dbReference>
<dbReference type="RefSeq" id="XP_018988147.1">
    <property type="nucleotide sequence ID" value="XM_019127589.1"/>
</dbReference>
<accession>A0A1E3QYQ5</accession>
<dbReference type="EMBL" id="KV454426">
    <property type="protein sequence ID" value="ODQ82819.1"/>
    <property type="molecule type" value="Genomic_DNA"/>
</dbReference>
<proteinExistence type="predicted"/>
<dbReference type="GO" id="GO:0031942">
    <property type="term" value="C:i-AAA complex"/>
    <property type="evidence" value="ECO:0007669"/>
    <property type="project" value="TreeGrafter"/>
</dbReference>
<dbReference type="GO" id="GO:0006515">
    <property type="term" value="P:protein quality control for misfolded or incompletely synthesized proteins"/>
    <property type="evidence" value="ECO:0007669"/>
    <property type="project" value="TreeGrafter"/>
</dbReference>
<evidence type="ECO:0000256" key="1">
    <source>
        <dbReference type="SAM" id="Phobius"/>
    </source>
</evidence>
<dbReference type="AlphaFoldDB" id="A0A1E3QYQ5"/>
<dbReference type="InterPro" id="IPR040201">
    <property type="entry name" value="Mrg3-like"/>
</dbReference>
<dbReference type="PANTHER" id="PTHR28142">
    <property type="entry name" value="MITOCHONDRIAL INNER MEMBRANE I-AAA PROTEASE SUPERCOMPLEX SUBUNIT MGR3-RELATED"/>
    <property type="match status" value="1"/>
</dbReference>
<feature type="transmembrane region" description="Helical" evidence="1">
    <location>
        <begin position="42"/>
        <end position="61"/>
    </location>
</feature>
<dbReference type="Proteomes" id="UP000094336">
    <property type="component" value="Unassembled WGS sequence"/>
</dbReference>
<dbReference type="STRING" id="984486.A0A1E3QYQ5"/>
<keyword evidence="1" id="KW-0472">Membrane</keyword>
<evidence type="ECO:0000313" key="2">
    <source>
        <dbReference type="EMBL" id="ODQ82819.1"/>
    </source>
</evidence>
<protein>
    <recommendedName>
        <fullName evidence="4">Mitochondrial inner membrane i-AAA protease supercomplex subunit MGR3</fullName>
    </recommendedName>
</protein>
<keyword evidence="1" id="KW-1133">Transmembrane helix</keyword>
<keyword evidence="3" id="KW-1185">Reference proteome</keyword>
<dbReference type="CDD" id="cd24145">
    <property type="entry name" value="Mgr3-like"/>
    <property type="match status" value="1"/>
</dbReference>
<dbReference type="PANTHER" id="PTHR28142:SF1">
    <property type="entry name" value="MITOCHONDRIAL INNER MEMBRANE I-AAA PROTEASE SUPERCOMPLEX SUBUNIT MGR3-RELATED"/>
    <property type="match status" value="1"/>
</dbReference>